<dbReference type="SUPFAM" id="SSF48435">
    <property type="entry name" value="Bacterial muramidases"/>
    <property type="match status" value="1"/>
</dbReference>
<dbReference type="GO" id="GO:0008933">
    <property type="term" value="F:peptidoglycan lytic transglycosylase activity"/>
    <property type="evidence" value="ECO:0007669"/>
    <property type="project" value="InterPro"/>
</dbReference>
<dbReference type="Gene3D" id="1.25.20.10">
    <property type="entry name" value="Bacterial muramidases"/>
    <property type="match status" value="1"/>
</dbReference>
<comment type="caution">
    <text evidence="6">The sequence shown here is derived from an EMBL/GenBank/DDBJ whole genome shotgun (WGS) entry which is preliminary data.</text>
</comment>
<dbReference type="InterPro" id="IPR012289">
    <property type="entry name" value="Lytic_TGlycosylase_superhlx_L"/>
</dbReference>
<dbReference type="Gene3D" id="1.10.530.10">
    <property type="match status" value="1"/>
</dbReference>
<dbReference type="Proteomes" id="UP000238220">
    <property type="component" value="Unassembled WGS sequence"/>
</dbReference>
<dbReference type="GO" id="GO:0042597">
    <property type="term" value="C:periplasmic space"/>
    <property type="evidence" value="ECO:0007669"/>
    <property type="project" value="InterPro"/>
</dbReference>
<dbReference type="PROSITE" id="PS00922">
    <property type="entry name" value="TRANSGLYCOSYLASE"/>
    <property type="match status" value="1"/>
</dbReference>
<dbReference type="InterPro" id="IPR000189">
    <property type="entry name" value="Transglyc_AS"/>
</dbReference>
<keyword evidence="2 3" id="KW-0732">Signal</keyword>
<comment type="similarity">
    <text evidence="1">Belongs to the transglycosylase Slt family.</text>
</comment>
<reference evidence="6 7" key="1">
    <citation type="submission" date="2018-02" db="EMBL/GenBank/DDBJ databases">
        <title>Genome sequencing of Solimonas sp. HR-BB.</title>
        <authorList>
            <person name="Lee Y."/>
            <person name="Jeon C.O."/>
        </authorList>
    </citation>
    <scope>NUCLEOTIDE SEQUENCE [LARGE SCALE GENOMIC DNA]</scope>
    <source>
        <strain evidence="6 7">HR-BB</strain>
    </source>
</reference>
<dbReference type="Pfam" id="PF14718">
    <property type="entry name" value="SLT_L"/>
    <property type="match status" value="1"/>
</dbReference>
<feature type="chain" id="PRO_5015517942" description="Lytic murein transglycosylase" evidence="3">
    <location>
        <begin position="50"/>
        <end position="682"/>
    </location>
</feature>
<dbReference type="SUPFAM" id="SSF53955">
    <property type="entry name" value="Lysozyme-like"/>
    <property type="match status" value="1"/>
</dbReference>
<dbReference type="InterPro" id="IPR023346">
    <property type="entry name" value="Lysozyme-like_dom_sf"/>
</dbReference>
<dbReference type="PANTHER" id="PTHR37423">
    <property type="entry name" value="SOLUBLE LYTIC MUREIN TRANSGLYCOSYLASE-RELATED"/>
    <property type="match status" value="1"/>
</dbReference>
<evidence type="ECO:0000256" key="3">
    <source>
        <dbReference type="SAM" id="SignalP"/>
    </source>
</evidence>
<dbReference type="InterPro" id="IPR008939">
    <property type="entry name" value="Lytic_TGlycosylase_superhlx_U"/>
</dbReference>
<dbReference type="OrthoDB" id="92254at2"/>
<dbReference type="AlphaFoldDB" id="A0A2S5TEN3"/>
<keyword evidence="7" id="KW-1185">Reference proteome</keyword>
<dbReference type="GO" id="GO:0016020">
    <property type="term" value="C:membrane"/>
    <property type="evidence" value="ECO:0007669"/>
    <property type="project" value="InterPro"/>
</dbReference>
<dbReference type="CDD" id="cd13401">
    <property type="entry name" value="Slt70-like"/>
    <property type="match status" value="1"/>
</dbReference>
<dbReference type="Gene3D" id="1.10.1240.20">
    <property type="entry name" value="Lytic transglycosylase, superhelical linker domain"/>
    <property type="match status" value="1"/>
</dbReference>
<dbReference type="PANTHER" id="PTHR37423:SF5">
    <property type="entry name" value="SOLUBLE LYTIC MUREIN TRANSGLYCOSYLASE"/>
    <property type="match status" value="1"/>
</dbReference>
<feature type="domain" description="Transglycosylase SLT" evidence="4">
    <location>
        <begin position="513"/>
        <end position="617"/>
    </location>
</feature>
<accession>A0A2S5TEN3</accession>
<evidence type="ECO:0008006" key="8">
    <source>
        <dbReference type="Google" id="ProtNLM"/>
    </source>
</evidence>
<name>A0A2S5TEN3_9GAMM</name>
<protein>
    <recommendedName>
        <fullName evidence="8">Lytic murein transglycosylase</fullName>
    </recommendedName>
</protein>
<feature type="domain" description="Lytic transglycosylase superhelical linker" evidence="5">
    <location>
        <begin position="430"/>
        <end position="489"/>
    </location>
</feature>
<dbReference type="EMBL" id="PSNW01000007">
    <property type="protein sequence ID" value="PPE73439.1"/>
    <property type="molecule type" value="Genomic_DNA"/>
</dbReference>
<gene>
    <name evidence="6" type="ORF">C3942_14330</name>
</gene>
<evidence type="ECO:0000259" key="5">
    <source>
        <dbReference type="Pfam" id="PF14718"/>
    </source>
</evidence>
<dbReference type="GO" id="GO:0000270">
    <property type="term" value="P:peptidoglycan metabolic process"/>
    <property type="evidence" value="ECO:0007669"/>
    <property type="project" value="InterPro"/>
</dbReference>
<dbReference type="InterPro" id="IPR008258">
    <property type="entry name" value="Transglycosylase_SLT_dom_1"/>
</dbReference>
<feature type="signal peptide" evidence="3">
    <location>
        <begin position="1"/>
        <end position="49"/>
    </location>
</feature>
<evidence type="ECO:0000256" key="2">
    <source>
        <dbReference type="ARBA" id="ARBA00022729"/>
    </source>
</evidence>
<evidence type="ECO:0000256" key="1">
    <source>
        <dbReference type="ARBA" id="ARBA00007734"/>
    </source>
</evidence>
<sequence>MSRDSIQRILSQPRTTMRRASYNRLPPLMLRLPAFLLCLCLSGTVAAQAANDVLRVEFRSALKTVEAGGEAAESPGLRSYILYPYLQAARLRQAIKARPGEALDAEIAGWLRANAGLPAARALQRDWLGNLAERQQWTTLLANSEPAAADDALRCHRYNAWLQTGGVEDSLRDEILGVWMTGQQLPQACVPPFQWLQQRGALTPERLEQRARLALEAGNTELADWLLRGVPAARAAPLKHWSRLLREPRPAIEALIAAPQEKVEWAPLEAAWAKLARGKPDELAPLLPKMIERRRIDARQIAELRRDLAMGYALDRRAEALSLYKLVPDDALDDKAHEWRVRAALWQGQWELAAQWLHAMPPAQAAEPRWSYWRARALETLGRRAQAEPIYNTLMQENGYYAVLSAWRLQKKLVPVSQKLVADEGLQQQLMARPEMQRARELFLIERTDLAGAEWRAALQGADELTRVQAARLASAWGWHIQTVSMLNQMNLTRDLTLLYPQAFTREIEAGAKFAGIPGPWIYGVMRQESLFLPTAVSRSQALGLLQLLLPTAQQVARKWKQPVPTRESLFDPAINVPLGAAYLRDQTDRFGGRFILTLGAYNAGPNAVARWLPQEPRDADVWIENVPYNETRGYIQKIVWHITADGWLASGEPQDASNLLLPVSVPTPAAAACLKGSPGCV</sequence>
<organism evidence="6 7">
    <name type="scientific">Solimonas fluminis</name>
    <dbReference type="NCBI Taxonomy" id="2086571"/>
    <lineage>
        <taxon>Bacteria</taxon>
        <taxon>Pseudomonadati</taxon>
        <taxon>Pseudomonadota</taxon>
        <taxon>Gammaproteobacteria</taxon>
        <taxon>Nevskiales</taxon>
        <taxon>Nevskiaceae</taxon>
        <taxon>Solimonas</taxon>
    </lineage>
</organism>
<dbReference type="GO" id="GO:0004553">
    <property type="term" value="F:hydrolase activity, hydrolyzing O-glycosyl compounds"/>
    <property type="evidence" value="ECO:0007669"/>
    <property type="project" value="InterPro"/>
</dbReference>
<evidence type="ECO:0000313" key="7">
    <source>
        <dbReference type="Proteomes" id="UP000238220"/>
    </source>
</evidence>
<dbReference type="Pfam" id="PF01464">
    <property type="entry name" value="SLT"/>
    <property type="match status" value="1"/>
</dbReference>
<proteinExistence type="inferred from homology"/>
<evidence type="ECO:0000313" key="6">
    <source>
        <dbReference type="EMBL" id="PPE73439.1"/>
    </source>
</evidence>
<dbReference type="InterPro" id="IPR037061">
    <property type="entry name" value="Lytic_TGlycoase_superhlx_L_sf"/>
</dbReference>
<evidence type="ECO:0000259" key="4">
    <source>
        <dbReference type="Pfam" id="PF01464"/>
    </source>
</evidence>